<reference evidence="2" key="1">
    <citation type="journal article" date="2019" name="Int. J. Syst. Evol. Microbiol.">
        <title>The Global Catalogue of Microorganisms (GCM) 10K type strain sequencing project: providing services to taxonomists for standard genome sequencing and annotation.</title>
        <authorList>
            <consortium name="The Broad Institute Genomics Platform"/>
            <consortium name="The Broad Institute Genome Sequencing Center for Infectious Disease"/>
            <person name="Wu L."/>
            <person name="Ma J."/>
        </authorList>
    </citation>
    <scope>NUCLEOTIDE SEQUENCE [LARGE SCALE GENOMIC DNA]</scope>
    <source>
        <strain evidence="2">NBRC 103632</strain>
    </source>
</reference>
<dbReference type="AlphaFoldDB" id="A0AA37T983"/>
<keyword evidence="2" id="KW-1185">Reference proteome</keyword>
<dbReference type="Proteomes" id="UP001157440">
    <property type="component" value="Unassembled WGS sequence"/>
</dbReference>
<evidence type="ECO:0000313" key="2">
    <source>
        <dbReference type="Proteomes" id="UP001157440"/>
    </source>
</evidence>
<gene>
    <name evidence="1" type="ORF">GCM10007890_09960</name>
</gene>
<comment type="caution">
    <text evidence="1">The sequence shown here is derived from an EMBL/GenBank/DDBJ whole genome shotgun (WGS) entry which is preliminary data.</text>
</comment>
<name>A0AA37T983_9HYPH</name>
<accession>A0AA37T983</accession>
<proteinExistence type="predicted"/>
<organism evidence="1 2">
    <name type="scientific">Methylobacterium tardum</name>
    <dbReference type="NCBI Taxonomy" id="374432"/>
    <lineage>
        <taxon>Bacteria</taxon>
        <taxon>Pseudomonadati</taxon>
        <taxon>Pseudomonadota</taxon>
        <taxon>Alphaproteobacteria</taxon>
        <taxon>Hyphomicrobiales</taxon>
        <taxon>Methylobacteriaceae</taxon>
        <taxon>Methylobacterium</taxon>
    </lineage>
</organism>
<evidence type="ECO:0000313" key="1">
    <source>
        <dbReference type="EMBL" id="GLS68984.1"/>
    </source>
</evidence>
<sequence length="109" mass="11588">MTLDGTAAMSKNLIDLDDHTAWLVQQLVSNNPTSAEAATALTIEKLRRLEDLARNSGANRQAFQKILSARRVLGDHADLGRIPAFADDVSINPVPEALQVTAPASGPTA</sequence>
<protein>
    <submittedName>
        <fullName evidence="1">Uncharacterized protein</fullName>
    </submittedName>
</protein>
<dbReference type="EMBL" id="BSPL01000009">
    <property type="protein sequence ID" value="GLS68984.1"/>
    <property type="molecule type" value="Genomic_DNA"/>
</dbReference>